<protein>
    <recommendedName>
        <fullName evidence="2">DUF7973 domain-containing protein</fullName>
    </recommendedName>
</protein>
<organism evidence="3 4">
    <name type="scientific">Pelotomaculum schinkii</name>
    <dbReference type="NCBI Taxonomy" id="78350"/>
    <lineage>
        <taxon>Bacteria</taxon>
        <taxon>Bacillati</taxon>
        <taxon>Bacillota</taxon>
        <taxon>Clostridia</taxon>
        <taxon>Eubacteriales</taxon>
        <taxon>Desulfotomaculaceae</taxon>
        <taxon>Pelotomaculum</taxon>
    </lineage>
</organism>
<comment type="caution">
    <text evidence="3">The sequence shown here is derived from an EMBL/GenBank/DDBJ whole genome shotgun (WGS) entry which is preliminary data.</text>
</comment>
<proteinExistence type="predicted"/>
<reference evidence="3 4" key="1">
    <citation type="journal article" date="2018" name="Environ. Microbiol.">
        <title>Novel energy conservation strategies and behaviour of Pelotomaculum schinkii driving syntrophic propionate catabolism.</title>
        <authorList>
            <person name="Hidalgo-Ahumada C.A.P."/>
            <person name="Nobu M.K."/>
            <person name="Narihiro T."/>
            <person name="Tamaki H."/>
            <person name="Liu W.T."/>
            <person name="Kamagata Y."/>
            <person name="Stams A.J.M."/>
            <person name="Imachi H."/>
            <person name="Sousa D.Z."/>
        </authorList>
    </citation>
    <scope>NUCLEOTIDE SEQUENCE [LARGE SCALE GENOMIC DNA]</scope>
    <source>
        <strain evidence="3 4">HH</strain>
    </source>
</reference>
<keyword evidence="4" id="KW-1185">Reference proteome</keyword>
<keyword evidence="1" id="KW-0812">Transmembrane</keyword>
<feature type="transmembrane region" description="Helical" evidence="1">
    <location>
        <begin position="35"/>
        <end position="55"/>
    </location>
</feature>
<feature type="transmembrane region" description="Helical" evidence="1">
    <location>
        <begin position="218"/>
        <end position="236"/>
    </location>
</feature>
<feature type="transmembrane region" description="Helical" evidence="1">
    <location>
        <begin position="257"/>
        <end position="281"/>
    </location>
</feature>
<dbReference type="EMBL" id="QFGA01000003">
    <property type="protein sequence ID" value="TEB05016.1"/>
    <property type="molecule type" value="Genomic_DNA"/>
</dbReference>
<evidence type="ECO:0000313" key="3">
    <source>
        <dbReference type="EMBL" id="TEB05016.1"/>
    </source>
</evidence>
<evidence type="ECO:0000256" key="1">
    <source>
        <dbReference type="SAM" id="Phobius"/>
    </source>
</evidence>
<sequence>MTSSLLLPIGGISFLHLCIAFVGGIFGAAVGALPAFILCGFFVFIGAVLMIAGAGPDFLNTFGFGFTFGPQVCFGAAVVAHMYAHKKGLSPGRDITAGLMGTKSMDVLLIGGLFGSLSVILNWLFITALPMKWGGMLWTDGVAITIFVMHLIGRLLFDMKKGFFGQVAEGESRFNPTEKSTLWLPWQMSWKELFVIGAGVGLLSSYFAMLLGADHGGAIIGFGISGLSLVFLQFGTKMPVTHHISVNAAVAALASHSLIWGLIFGVLSAFAGQFWACLFTIHADTYIDPPAAAIWSVTTISVACAALGLFTAIPLP</sequence>
<feature type="transmembrane region" description="Helical" evidence="1">
    <location>
        <begin position="193"/>
        <end position="212"/>
    </location>
</feature>
<dbReference type="Proteomes" id="UP000298324">
    <property type="component" value="Unassembled WGS sequence"/>
</dbReference>
<feature type="transmembrane region" description="Helical" evidence="1">
    <location>
        <begin position="6"/>
        <end position="28"/>
    </location>
</feature>
<keyword evidence="1" id="KW-0472">Membrane</keyword>
<evidence type="ECO:0000313" key="4">
    <source>
        <dbReference type="Proteomes" id="UP000298324"/>
    </source>
</evidence>
<dbReference type="AlphaFoldDB" id="A0A4Y7R8B9"/>
<dbReference type="RefSeq" id="WP_190259284.1">
    <property type="nucleotide sequence ID" value="NZ_QFGA01000003.1"/>
</dbReference>
<dbReference type="Pfam" id="PF25928">
    <property type="entry name" value="DUF7973"/>
    <property type="match status" value="2"/>
</dbReference>
<gene>
    <name evidence="3" type="ORF">Psch_03779</name>
</gene>
<accession>A0A4Y7R8B9</accession>
<feature type="transmembrane region" description="Helical" evidence="1">
    <location>
        <begin position="105"/>
        <end position="125"/>
    </location>
</feature>
<evidence type="ECO:0000259" key="2">
    <source>
        <dbReference type="Pfam" id="PF25928"/>
    </source>
</evidence>
<feature type="transmembrane region" description="Helical" evidence="1">
    <location>
        <begin position="61"/>
        <end position="84"/>
    </location>
</feature>
<feature type="domain" description="DUF7973" evidence="2">
    <location>
        <begin position="14"/>
        <end position="168"/>
    </location>
</feature>
<dbReference type="InterPro" id="IPR058279">
    <property type="entry name" value="DUF7973"/>
</dbReference>
<feature type="transmembrane region" description="Helical" evidence="1">
    <location>
        <begin position="137"/>
        <end position="157"/>
    </location>
</feature>
<keyword evidence="1" id="KW-1133">Transmembrane helix</keyword>
<feature type="domain" description="DUF7973" evidence="2">
    <location>
        <begin position="180"/>
        <end position="311"/>
    </location>
</feature>
<feature type="transmembrane region" description="Helical" evidence="1">
    <location>
        <begin position="293"/>
        <end position="315"/>
    </location>
</feature>
<name>A0A4Y7R8B9_9FIRM</name>